<dbReference type="PROSITE" id="PS51257">
    <property type="entry name" value="PROKAR_LIPOPROTEIN"/>
    <property type="match status" value="1"/>
</dbReference>
<gene>
    <name evidence="2" type="ORF">ITJ86_01710</name>
</gene>
<evidence type="ECO:0000256" key="1">
    <source>
        <dbReference type="SAM" id="SignalP"/>
    </source>
</evidence>
<feature type="signal peptide" evidence="1">
    <location>
        <begin position="1"/>
        <end position="21"/>
    </location>
</feature>
<organism evidence="2 3">
    <name type="scientific">Winogradskyella marina</name>
    <dbReference type="NCBI Taxonomy" id="2785530"/>
    <lineage>
        <taxon>Bacteria</taxon>
        <taxon>Pseudomonadati</taxon>
        <taxon>Bacteroidota</taxon>
        <taxon>Flavobacteriia</taxon>
        <taxon>Flavobacteriales</taxon>
        <taxon>Flavobacteriaceae</taxon>
        <taxon>Winogradskyella</taxon>
    </lineage>
</organism>
<name>A0ABS0EDS4_9FLAO</name>
<dbReference type="Proteomes" id="UP000611215">
    <property type="component" value="Unassembled WGS sequence"/>
</dbReference>
<dbReference type="EMBL" id="JADOET010000001">
    <property type="protein sequence ID" value="MBF8148592.1"/>
    <property type="molecule type" value="Genomic_DNA"/>
</dbReference>
<protein>
    <recommendedName>
        <fullName evidence="4">Lipid/polyisoprenoid-binding YceI-like domain-containing protein</fullName>
    </recommendedName>
</protein>
<sequence>MKNLKFLFLFTTLIVMTGCSSDDSSSNSDDDALTNLIPNAGNPHTYEFTVTGGQLDGETISGEIANEMVVTELILANYAAYTEFDPGKKVIAFHILNEIISIGGDFYYQNGGVNGFGSVSEDDASNLSIQLDTPNVRFDSQTGTVSISELDFTDSVGENIYYAGLTACKFTFNGSFINFVNGEEVEISGTIKLNFPEDVSEL</sequence>
<feature type="chain" id="PRO_5046743376" description="Lipid/polyisoprenoid-binding YceI-like domain-containing protein" evidence="1">
    <location>
        <begin position="22"/>
        <end position="202"/>
    </location>
</feature>
<reference evidence="2 3" key="1">
    <citation type="submission" date="2020-11" db="EMBL/GenBank/DDBJ databases">
        <title>Winogradskyella marina sp. nov., isolated from marine sediment.</title>
        <authorList>
            <person name="Bo J."/>
            <person name="Wang S."/>
            <person name="Song X."/>
            <person name="Du Z."/>
        </authorList>
    </citation>
    <scope>NUCLEOTIDE SEQUENCE [LARGE SCALE GENOMIC DNA]</scope>
    <source>
        <strain evidence="2 3">F6397</strain>
    </source>
</reference>
<comment type="caution">
    <text evidence="2">The sequence shown here is derived from an EMBL/GenBank/DDBJ whole genome shotgun (WGS) entry which is preliminary data.</text>
</comment>
<evidence type="ECO:0000313" key="2">
    <source>
        <dbReference type="EMBL" id="MBF8148592.1"/>
    </source>
</evidence>
<accession>A0ABS0EDS4</accession>
<proteinExistence type="predicted"/>
<keyword evidence="1" id="KW-0732">Signal</keyword>
<keyword evidence="3" id="KW-1185">Reference proteome</keyword>
<evidence type="ECO:0008006" key="4">
    <source>
        <dbReference type="Google" id="ProtNLM"/>
    </source>
</evidence>
<evidence type="ECO:0000313" key="3">
    <source>
        <dbReference type="Proteomes" id="UP000611215"/>
    </source>
</evidence>
<dbReference type="RefSeq" id="WP_195869872.1">
    <property type="nucleotide sequence ID" value="NZ_JADOET010000001.1"/>
</dbReference>